<dbReference type="PROSITE" id="PS50885">
    <property type="entry name" value="HAMP"/>
    <property type="match status" value="1"/>
</dbReference>
<dbReference type="Pfam" id="PF00672">
    <property type="entry name" value="HAMP"/>
    <property type="match status" value="1"/>
</dbReference>
<keyword evidence="9" id="KW-1185">Reference proteome</keyword>
<keyword evidence="3" id="KW-0807">Transducer</keyword>
<dbReference type="Proteomes" id="UP000184204">
    <property type="component" value="Unassembled WGS sequence"/>
</dbReference>
<feature type="region of interest" description="Disordered" evidence="4">
    <location>
        <begin position="659"/>
        <end position="692"/>
    </location>
</feature>
<evidence type="ECO:0000256" key="4">
    <source>
        <dbReference type="SAM" id="MobiDB-lite"/>
    </source>
</evidence>
<reference evidence="8" key="4">
    <citation type="submission" date="2016-11" db="EMBL/GenBank/DDBJ databases">
        <authorList>
            <person name="Varghese N."/>
            <person name="Submissions S."/>
        </authorList>
    </citation>
    <scope>NUCLEOTIDE SEQUENCE</scope>
    <source>
        <strain evidence="8">DSM 1682</strain>
    </source>
</reference>
<evidence type="ECO:0000259" key="5">
    <source>
        <dbReference type="PROSITE" id="PS50111"/>
    </source>
</evidence>
<dbReference type="AlphaFoldDB" id="A0A0X8VBN3"/>
<dbReference type="Gene3D" id="3.30.450.20">
    <property type="entry name" value="PAS domain"/>
    <property type="match status" value="1"/>
</dbReference>
<dbReference type="EMBL" id="FQUA01000001">
    <property type="protein sequence ID" value="SHE27679.1"/>
    <property type="molecule type" value="Genomic_DNA"/>
</dbReference>
<dbReference type="SUPFAM" id="SSF58104">
    <property type="entry name" value="Methyl-accepting chemotaxis protein (MCP) signaling domain"/>
    <property type="match status" value="1"/>
</dbReference>
<dbReference type="Gene3D" id="6.10.340.10">
    <property type="match status" value="1"/>
</dbReference>
<dbReference type="Pfam" id="PF00015">
    <property type="entry name" value="MCPsignal"/>
    <property type="match status" value="1"/>
</dbReference>
<organism evidence="8 10">
    <name type="scientific">Anaerotignum propionicum DSM 1682</name>
    <dbReference type="NCBI Taxonomy" id="991789"/>
    <lineage>
        <taxon>Bacteria</taxon>
        <taxon>Bacillati</taxon>
        <taxon>Bacillota</taxon>
        <taxon>Clostridia</taxon>
        <taxon>Lachnospirales</taxon>
        <taxon>Anaerotignaceae</taxon>
        <taxon>Anaerotignum</taxon>
    </lineage>
</organism>
<dbReference type="InterPro" id="IPR051310">
    <property type="entry name" value="MCP_chemotaxis"/>
</dbReference>
<reference evidence="7 9" key="1">
    <citation type="journal article" date="2016" name="Genome Announc.">
        <title>Complete Genome Sequence of the Amino Acid-Fermenting Clostridium propionicum X2 (DSM 1682).</title>
        <authorList>
            <person name="Poehlein A."/>
            <person name="Schlien K."/>
            <person name="Chowdhury N.P."/>
            <person name="Gottschalk G."/>
            <person name="Buckel W."/>
            <person name="Daniel R."/>
        </authorList>
    </citation>
    <scope>NUCLEOTIDE SEQUENCE [LARGE SCALE GENOMIC DNA]</scope>
    <source>
        <strain evidence="7 9">X2</strain>
    </source>
</reference>
<evidence type="ECO:0000313" key="9">
    <source>
        <dbReference type="Proteomes" id="UP000068026"/>
    </source>
</evidence>
<dbReference type="KEGG" id="cpro:CPRO_02490"/>
<dbReference type="PANTHER" id="PTHR43531:SF11">
    <property type="entry name" value="METHYL-ACCEPTING CHEMOTAXIS PROTEIN 3"/>
    <property type="match status" value="1"/>
</dbReference>
<dbReference type="SMART" id="SM00304">
    <property type="entry name" value="HAMP"/>
    <property type="match status" value="1"/>
</dbReference>
<feature type="domain" description="HAMP" evidence="6">
    <location>
        <begin position="311"/>
        <end position="363"/>
    </location>
</feature>
<dbReference type="GO" id="GO:0005886">
    <property type="term" value="C:plasma membrane"/>
    <property type="evidence" value="ECO:0007669"/>
    <property type="project" value="TreeGrafter"/>
</dbReference>
<evidence type="ECO:0000256" key="1">
    <source>
        <dbReference type="ARBA" id="ARBA00022500"/>
    </source>
</evidence>
<evidence type="ECO:0000259" key="6">
    <source>
        <dbReference type="PROSITE" id="PS50885"/>
    </source>
</evidence>
<feature type="domain" description="Methyl-accepting transducer" evidence="5">
    <location>
        <begin position="413"/>
        <end position="642"/>
    </location>
</feature>
<dbReference type="PROSITE" id="PS50111">
    <property type="entry name" value="CHEMOTAXIS_TRANSDUC_2"/>
    <property type="match status" value="1"/>
</dbReference>
<proteinExistence type="inferred from homology"/>
<dbReference type="PANTHER" id="PTHR43531">
    <property type="entry name" value="PROTEIN ICFG"/>
    <property type="match status" value="1"/>
</dbReference>
<dbReference type="InterPro" id="IPR003660">
    <property type="entry name" value="HAMP_dom"/>
</dbReference>
<dbReference type="EMBL" id="CP014223">
    <property type="protein sequence ID" value="AMJ39872.1"/>
    <property type="molecule type" value="Genomic_DNA"/>
</dbReference>
<accession>A0A0X8VBN3</accession>
<evidence type="ECO:0000313" key="10">
    <source>
        <dbReference type="Proteomes" id="UP000184204"/>
    </source>
</evidence>
<dbReference type="CDD" id="cd12912">
    <property type="entry name" value="PDC2_MCP_like"/>
    <property type="match status" value="1"/>
</dbReference>
<dbReference type="InterPro" id="IPR004089">
    <property type="entry name" value="MCPsignal_dom"/>
</dbReference>
<dbReference type="CDD" id="cd06225">
    <property type="entry name" value="HAMP"/>
    <property type="match status" value="1"/>
</dbReference>
<dbReference type="SMART" id="SM00283">
    <property type="entry name" value="MA"/>
    <property type="match status" value="1"/>
</dbReference>
<dbReference type="GO" id="GO:0006935">
    <property type="term" value="P:chemotaxis"/>
    <property type="evidence" value="ECO:0007669"/>
    <property type="project" value="UniProtKB-KW"/>
</dbReference>
<protein>
    <submittedName>
        <fullName evidence="7 8">Methyl-accepting chemotaxis protein</fullName>
    </submittedName>
</protein>
<gene>
    <name evidence="7" type="primary">tap_1</name>
    <name evidence="7" type="ORF">CPRO_02490</name>
    <name evidence="8" type="ORF">SAMN02745151_00104</name>
</gene>
<dbReference type="Gene3D" id="1.10.287.950">
    <property type="entry name" value="Methyl-accepting chemotaxis protein"/>
    <property type="match status" value="1"/>
</dbReference>
<feature type="compositionally biased region" description="Polar residues" evidence="4">
    <location>
        <begin position="660"/>
        <end position="669"/>
    </location>
</feature>
<sequence length="692" mass="75209">MEKLKKQGWMYRMRKKEVGQRGIKTQLVTFVSVTLLLLITVLSVSSVYFTSKSTEVSLQKTMRETSELIANKITEQLDQYVIVSEAAILYKENSSALNLSSYLQTISSKYNLQDMDITDSSGISYNGKNNYAQDAVFQKAMGGQSFLSDAIVEGEEVYFEFGHSYKNSVVMLKIPYSVFEEIIAGVQIGETGSTYILNNQGVKMAHKDFSLVQKKQNNLDEVKKDPKLYKEVAALETEMTQGKSGFGFYVWKGDKKFGSYTPIDGTNGWSVNVTALESEFMSGVKTSAICTVGLGIFALLISILATIRIASRITKPIQEVVTAIEKMSEGDLNIDLSVHRQDEMGLIAMKINEMVRAFRDIISDISHFLKEIEDGRLTAQAQSQYPGEFSAIKQSMENIVGSLNRTMMLIHETADQVNIGAEQVSAGAQALSSGTTEQAATVEQLSASVTSVAHQAERNAVSVQKATEYVEQSVRGLSDSNEYMQRLSSAMMEIGDSSQEISKITKLVEDIAFQTNILALNAAVEAARAGNAGKGFAVVADEVRNLAAKSAEAAKQTAQLIEKSTAKVSEGEKLADETLKCLVEVSDQSAMVASSIQEIETASAEQATAIAQINQGLTQVSAVVQTNAATAEESSASSEELAAQAQTLQSEVGKFKLADAQSSWQSSHGNMEGMAMEFDDSGSGYQSGFEKY</sequence>
<evidence type="ECO:0000313" key="7">
    <source>
        <dbReference type="EMBL" id="AMJ39872.1"/>
    </source>
</evidence>
<dbReference type="Proteomes" id="UP000068026">
    <property type="component" value="Chromosome"/>
</dbReference>
<dbReference type="GO" id="GO:0004888">
    <property type="term" value="F:transmembrane signaling receptor activity"/>
    <property type="evidence" value="ECO:0007669"/>
    <property type="project" value="TreeGrafter"/>
</dbReference>
<dbReference type="RefSeq" id="WP_072743341.1">
    <property type="nucleotide sequence ID" value="NZ_CP014223.1"/>
</dbReference>
<name>A0A0X8VBN3_ANAPI</name>
<dbReference type="GO" id="GO:0007165">
    <property type="term" value="P:signal transduction"/>
    <property type="evidence" value="ECO:0007669"/>
    <property type="project" value="UniProtKB-KW"/>
</dbReference>
<dbReference type="CDD" id="cd11386">
    <property type="entry name" value="MCP_signal"/>
    <property type="match status" value="1"/>
</dbReference>
<keyword evidence="1" id="KW-0145">Chemotaxis</keyword>
<evidence type="ECO:0000256" key="3">
    <source>
        <dbReference type="PROSITE-ProRule" id="PRU00284"/>
    </source>
</evidence>
<reference evidence="10" key="3">
    <citation type="submission" date="2016-11" db="EMBL/GenBank/DDBJ databases">
        <authorList>
            <person name="Jaros S."/>
            <person name="Januszkiewicz K."/>
            <person name="Wedrychowicz H."/>
        </authorList>
    </citation>
    <scope>NUCLEOTIDE SEQUENCE [LARGE SCALE GENOMIC DNA]</scope>
    <source>
        <strain evidence="10">DSM 1682</strain>
    </source>
</reference>
<evidence type="ECO:0000313" key="8">
    <source>
        <dbReference type="EMBL" id="SHE27679.1"/>
    </source>
</evidence>
<evidence type="ECO:0000256" key="2">
    <source>
        <dbReference type="ARBA" id="ARBA00029447"/>
    </source>
</evidence>
<comment type="similarity">
    <text evidence="2">Belongs to the methyl-accepting chemotaxis (MCP) protein family.</text>
</comment>
<reference evidence="9" key="2">
    <citation type="submission" date="2016-01" db="EMBL/GenBank/DDBJ databases">
        <authorList>
            <person name="Poehlein A."/>
            <person name="Schlien K."/>
            <person name="Gottschalk G."/>
            <person name="Buckel W."/>
            <person name="Daniel R."/>
        </authorList>
    </citation>
    <scope>NUCLEOTIDE SEQUENCE [LARGE SCALE GENOMIC DNA]</scope>
    <source>
        <strain evidence="9">X2</strain>
    </source>
</reference>